<organism evidence="10 11">
    <name type="scientific">Anaerococcus octavius</name>
    <dbReference type="NCBI Taxonomy" id="54007"/>
    <lineage>
        <taxon>Bacteria</taxon>
        <taxon>Bacillati</taxon>
        <taxon>Bacillota</taxon>
        <taxon>Tissierellia</taxon>
        <taxon>Tissierellales</taxon>
        <taxon>Peptoniphilaceae</taxon>
        <taxon>Anaerococcus</taxon>
    </lineage>
</organism>
<comment type="subcellular location">
    <subcellularLocation>
        <location evidence="1">Membrane</location>
        <topology evidence="1">Multi-pass membrane protein</topology>
    </subcellularLocation>
</comment>
<keyword evidence="4" id="KW-0813">Transport</keyword>
<dbReference type="EMBL" id="UFTA01000002">
    <property type="protein sequence ID" value="SUU91941.1"/>
    <property type="molecule type" value="Genomic_DNA"/>
</dbReference>
<feature type="transmembrane region" description="Helical" evidence="9">
    <location>
        <begin position="26"/>
        <end position="44"/>
    </location>
</feature>
<sequence length="429" mass="45496">MQFVAVLVTLVLFYVLYQMKKRGISFGGRVITGTIVGLILGFIFKGNTEYVSVFGSIYVNLLYAMVIPLLLTTIIRTMLNTGSLTKLRSVGLKSIGILSLHNVMGSIVGLILAVAFKIGQGVHFDVPVDSEVKEVPTVSETITNFFPSNIVSNAAEGQVVPIIIFSVLVGVATLKLIESGKEETVRPFSEFINSFAEVIFKLTSMITSLTPYAVLALMTNAVGRVDSTAITPFILILVLNYVASVIHTFLGTGILVSSFAKVNPIAYFKKVWPVTMIGFTTQSSMGAIPANVENLTEKQGVAEEIASFTAPLGATMGMPGCAGFWPVMNAIFVANMMGLGWGAGDYVKLVLIALLVSLGTVGVPGTATITTTALFAAMGLPLEMVVLLAPISTLADMGRTATNVTAANSSALIVAASEDKLNREVFNRA</sequence>
<gene>
    <name evidence="10" type="primary">tcyP</name>
    <name evidence="10" type="ORF">NCTC9810_00241</name>
</gene>
<evidence type="ECO:0000256" key="6">
    <source>
        <dbReference type="ARBA" id="ARBA00022989"/>
    </source>
</evidence>
<evidence type="ECO:0000256" key="4">
    <source>
        <dbReference type="ARBA" id="ARBA00022448"/>
    </source>
</evidence>
<feature type="transmembrane region" description="Helical" evidence="9">
    <location>
        <begin position="95"/>
        <end position="116"/>
    </location>
</feature>
<name>A0A380WSG7_9FIRM</name>
<dbReference type="Gene3D" id="1.10.3860.10">
    <property type="entry name" value="Sodium:dicarboxylate symporter"/>
    <property type="match status" value="1"/>
</dbReference>
<dbReference type="InterPro" id="IPR001991">
    <property type="entry name" value="Na-dicarboxylate_symporter"/>
</dbReference>
<dbReference type="RefSeq" id="WP_115594899.1">
    <property type="nucleotide sequence ID" value="NZ_UFTA01000002.1"/>
</dbReference>
<keyword evidence="7 9" id="KW-0472">Membrane</keyword>
<protein>
    <recommendedName>
        <fullName evidence="3">L-cystine uptake protein TcyP</fullName>
    </recommendedName>
    <alternativeName>
        <fullName evidence="8">Transporter of cystine TcyP</fullName>
    </alternativeName>
</protein>
<dbReference type="SUPFAM" id="SSF118215">
    <property type="entry name" value="Proton glutamate symport protein"/>
    <property type="match status" value="1"/>
</dbReference>
<feature type="transmembrane region" description="Helical" evidence="9">
    <location>
        <begin position="50"/>
        <end position="75"/>
    </location>
</feature>
<feature type="transmembrane region" description="Helical" evidence="9">
    <location>
        <begin position="312"/>
        <end position="334"/>
    </location>
</feature>
<dbReference type="GO" id="GO:0015184">
    <property type="term" value="F:L-cystine transmembrane transporter activity"/>
    <property type="evidence" value="ECO:0007669"/>
    <property type="project" value="TreeGrafter"/>
</dbReference>
<proteinExistence type="inferred from homology"/>
<dbReference type="PRINTS" id="PR00173">
    <property type="entry name" value="EDTRNSPORT"/>
</dbReference>
<keyword evidence="6 9" id="KW-1133">Transmembrane helix</keyword>
<evidence type="ECO:0000256" key="7">
    <source>
        <dbReference type="ARBA" id="ARBA00023136"/>
    </source>
</evidence>
<dbReference type="AlphaFoldDB" id="A0A380WSG7"/>
<dbReference type="PANTHER" id="PTHR42865:SF5">
    <property type="entry name" value="L-CYSTINE TRANSPORTER TCYP"/>
    <property type="match status" value="1"/>
</dbReference>
<evidence type="ECO:0000256" key="1">
    <source>
        <dbReference type="ARBA" id="ARBA00004141"/>
    </source>
</evidence>
<dbReference type="GO" id="GO:0015293">
    <property type="term" value="F:symporter activity"/>
    <property type="evidence" value="ECO:0007669"/>
    <property type="project" value="InterPro"/>
</dbReference>
<evidence type="ECO:0000256" key="9">
    <source>
        <dbReference type="SAM" id="Phobius"/>
    </source>
</evidence>
<feature type="transmembrane region" description="Helical" evidence="9">
    <location>
        <begin position="346"/>
        <end position="363"/>
    </location>
</feature>
<feature type="transmembrane region" description="Helical" evidence="9">
    <location>
        <begin position="369"/>
        <end position="389"/>
    </location>
</feature>
<evidence type="ECO:0000256" key="5">
    <source>
        <dbReference type="ARBA" id="ARBA00022692"/>
    </source>
</evidence>
<evidence type="ECO:0000313" key="11">
    <source>
        <dbReference type="Proteomes" id="UP000255124"/>
    </source>
</evidence>
<evidence type="ECO:0000256" key="3">
    <source>
        <dbReference type="ARBA" id="ARBA00022031"/>
    </source>
</evidence>
<accession>A0A380WSG7</accession>
<evidence type="ECO:0000256" key="8">
    <source>
        <dbReference type="ARBA" id="ARBA00031293"/>
    </source>
</evidence>
<dbReference type="OrthoDB" id="7778689at2"/>
<reference evidence="10 11" key="1">
    <citation type="submission" date="2018-06" db="EMBL/GenBank/DDBJ databases">
        <authorList>
            <consortium name="Pathogen Informatics"/>
            <person name="Doyle S."/>
        </authorList>
    </citation>
    <scope>NUCLEOTIDE SEQUENCE [LARGE SCALE GENOMIC DNA]</scope>
    <source>
        <strain evidence="10 11">NCTC9810</strain>
    </source>
</reference>
<feature type="transmembrane region" description="Helical" evidence="9">
    <location>
        <begin position="230"/>
        <end position="259"/>
    </location>
</feature>
<dbReference type="InterPro" id="IPR036458">
    <property type="entry name" value="Na:dicarbo_symporter_sf"/>
</dbReference>
<dbReference type="Pfam" id="PF00375">
    <property type="entry name" value="SDF"/>
    <property type="match status" value="1"/>
</dbReference>
<dbReference type="PANTHER" id="PTHR42865">
    <property type="entry name" value="PROTON/GLUTAMATE-ASPARTATE SYMPORTER"/>
    <property type="match status" value="1"/>
</dbReference>
<comment type="similarity">
    <text evidence="2">Belongs to the dicarboxylate/amino acid:cation symporter (DAACS) (TC 2.A.23) family.</text>
</comment>
<evidence type="ECO:0000256" key="2">
    <source>
        <dbReference type="ARBA" id="ARBA00006148"/>
    </source>
</evidence>
<evidence type="ECO:0000313" key="10">
    <source>
        <dbReference type="EMBL" id="SUU91941.1"/>
    </source>
</evidence>
<keyword evidence="5 9" id="KW-0812">Transmembrane</keyword>
<dbReference type="Proteomes" id="UP000255124">
    <property type="component" value="Unassembled WGS sequence"/>
</dbReference>
<dbReference type="GO" id="GO:0005886">
    <property type="term" value="C:plasma membrane"/>
    <property type="evidence" value="ECO:0007669"/>
    <property type="project" value="TreeGrafter"/>
</dbReference>